<feature type="region of interest" description="Disordered" evidence="11">
    <location>
        <begin position="557"/>
        <end position="584"/>
    </location>
</feature>
<protein>
    <recommendedName>
        <fullName evidence="3 9">DNA repair protein RecN</fullName>
    </recommendedName>
    <alternativeName>
        <fullName evidence="8 9">Recombination protein N</fullName>
    </alternativeName>
</protein>
<keyword evidence="5 9" id="KW-0227">DNA damage</keyword>
<dbReference type="GO" id="GO:0009432">
    <property type="term" value="P:SOS response"/>
    <property type="evidence" value="ECO:0007669"/>
    <property type="project" value="TreeGrafter"/>
</dbReference>
<evidence type="ECO:0000256" key="9">
    <source>
        <dbReference type="PIRNR" id="PIRNR003128"/>
    </source>
</evidence>
<evidence type="ECO:0000256" key="3">
    <source>
        <dbReference type="ARBA" id="ARBA00021315"/>
    </source>
</evidence>
<dbReference type="SUPFAM" id="SSF52540">
    <property type="entry name" value="P-loop containing nucleoside triphosphate hydrolases"/>
    <property type="match status" value="2"/>
</dbReference>
<dbReference type="CDD" id="cd03241">
    <property type="entry name" value="ABC_RecN"/>
    <property type="match status" value="2"/>
</dbReference>
<gene>
    <name evidence="13" type="ORF">BC343_09275</name>
</gene>
<keyword evidence="4" id="KW-0547">Nucleotide-binding</keyword>
<keyword evidence="10" id="KW-0175">Coiled coil</keyword>
<dbReference type="GO" id="GO:0006281">
    <property type="term" value="P:DNA repair"/>
    <property type="evidence" value="ECO:0007669"/>
    <property type="project" value="UniProtKB-KW"/>
</dbReference>
<feature type="coiled-coil region" evidence="10">
    <location>
        <begin position="335"/>
        <end position="369"/>
    </location>
</feature>
<reference evidence="13 14" key="1">
    <citation type="submission" date="2016-07" db="EMBL/GenBank/DDBJ databases">
        <title>Genomic analysis of zinc-resistant bacterium Mucilaginibacter pedocola TBZ30.</title>
        <authorList>
            <person name="Huang J."/>
            <person name="Tang J."/>
        </authorList>
    </citation>
    <scope>NUCLEOTIDE SEQUENCE [LARGE SCALE GENOMIC DNA]</scope>
    <source>
        <strain evidence="13 14">TBZ30</strain>
    </source>
</reference>
<sequence length="584" mass="65238">MLQKLTIQNYALIDNLEIKFDKGLNILTGETGAGKSIILGALSLILGQRAESKYFFNQQKKCVIEGSFKITGFKLKSFFEEHDLDHEDETVLRREISSDGKSRAFINDTPVNLTLLKQFGEKLIDIHSQHATQEINDPDFQLLVVDGVADHQPLLTEYQTKYKAYRKSLTQLQQLIEQNDKAKADLDYFQFQFDELDKAALAGDEQEALERELNTLNNAEEIKRNLLGAHYLMHEGETSAIIQLREAGQQLSSVEKFTPEVEELHERLKSTLIELKDIAAEIETIEQRTFTNEARAEEVNTRLSLLYNLQKKHRVSTNDELLAIQADLSEKIAQAVFGDEAVEKLQKQIDAAKQELEKLAAKLSANRKKAIPVITKKVLDNLAEMGMGNSAMEIDQVVREAVSPQVGKDASSADFRTSGLSDHLTKTGTDNIHFLFSANKGHALADMSKVVSGGELSRLMLSIKSIIAEYTALPTIIFDEIDTGVSGEVANKVGQVMERLAQNLQVITITHLPQIAGKGKSHYFVFKDHSDAVTKTQIRKLTNEERVREIAKMLSGDKPGESALQNARELLGQPNPLSGELDLR</sequence>
<dbReference type="FunFam" id="3.40.50.300:FF:000319">
    <property type="entry name" value="DNA repair protein RecN"/>
    <property type="match status" value="1"/>
</dbReference>
<evidence type="ECO:0000256" key="7">
    <source>
        <dbReference type="ARBA" id="ARBA00023204"/>
    </source>
</evidence>
<name>A0A1S9PDC6_9SPHI</name>
<dbReference type="AlphaFoldDB" id="A0A1S9PDC6"/>
<comment type="similarity">
    <text evidence="2 9">Belongs to the RecN family.</text>
</comment>
<dbReference type="InterPro" id="IPR004604">
    <property type="entry name" value="DNA_recomb/repair_RecN"/>
</dbReference>
<keyword evidence="14" id="KW-1185">Reference proteome</keyword>
<evidence type="ECO:0000256" key="2">
    <source>
        <dbReference type="ARBA" id="ARBA00009441"/>
    </source>
</evidence>
<dbReference type="EMBL" id="MBTF01000023">
    <property type="protein sequence ID" value="OOQ58940.1"/>
    <property type="molecule type" value="Genomic_DNA"/>
</dbReference>
<keyword evidence="6" id="KW-0067">ATP-binding</keyword>
<proteinExistence type="inferred from homology"/>
<dbReference type="OrthoDB" id="9806954at2"/>
<dbReference type="RefSeq" id="WP_078349640.1">
    <property type="nucleotide sequence ID" value="NZ_MBTF01000023.1"/>
</dbReference>
<feature type="domain" description="RecF/RecN/SMC N-terminal" evidence="12">
    <location>
        <begin position="1"/>
        <end position="529"/>
    </location>
</feature>
<evidence type="ECO:0000256" key="11">
    <source>
        <dbReference type="SAM" id="MobiDB-lite"/>
    </source>
</evidence>
<dbReference type="PANTHER" id="PTHR11059:SF0">
    <property type="entry name" value="DNA REPAIR PROTEIN RECN"/>
    <property type="match status" value="1"/>
</dbReference>
<evidence type="ECO:0000313" key="14">
    <source>
        <dbReference type="Proteomes" id="UP000189739"/>
    </source>
</evidence>
<dbReference type="Proteomes" id="UP000189739">
    <property type="component" value="Unassembled WGS sequence"/>
</dbReference>
<organism evidence="13 14">
    <name type="scientific">Mucilaginibacter pedocola</name>
    <dbReference type="NCBI Taxonomy" id="1792845"/>
    <lineage>
        <taxon>Bacteria</taxon>
        <taxon>Pseudomonadati</taxon>
        <taxon>Bacteroidota</taxon>
        <taxon>Sphingobacteriia</taxon>
        <taxon>Sphingobacteriales</taxon>
        <taxon>Sphingobacteriaceae</taxon>
        <taxon>Mucilaginibacter</taxon>
    </lineage>
</organism>
<evidence type="ECO:0000313" key="13">
    <source>
        <dbReference type="EMBL" id="OOQ58940.1"/>
    </source>
</evidence>
<evidence type="ECO:0000256" key="1">
    <source>
        <dbReference type="ARBA" id="ARBA00003618"/>
    </source>
</evidence>
<comment type="caution">
    <text evidence="13">The sequence shown here is derived from an EMBL/GenBank/DDBJ whole genome shotgun (WGS) entry which is preliminary data.</text>
</comment>
<dbReference type="InterPro" id="IPR027417">
    <property type="entry name" value="P-loop_NTPase"/>
</dbReference>
<accession>A0A1S9PDC6</accession>
<dbReference type="STRING" id="1792845.BC343_09275"/>
<evidence type="ECO:0000256" key="8">
    <source>
        <dbReference type="ARBA" id="ARBA00033408"/>
    </source>
</evidence>
<keyword evidence="7 9" id="KW-0234">DNA repair</keyword>
<dbReference type="PANTHER" id="PTHR11059">
    <property type="entry name" value="DNA REPAIR PROTEIN RECN"/>
    <property type="match status" value="1"/>
</dbReference>
<evidence type="ECO:0000256" key="6">
    <source>
        <dbReference type="ARBA" id="ARBA00022840"/>
    </source>
</evidence>
<evidence type="ECO:0000256" key="10">
    <source>
        <dbReference type="SAM" id="Coils"/>
    </source>
</evidence>
<feature type="coiled-coil region" evidence="10">
    <location>
        <begin position="155"/>
        <end position="229"/>
    </location>
</feature>
<dbReference type="GO" id="GO:0043590">
    <property type="term" value="C:bacterial nucleoid"/>
    <property type="evidence" value="ECO:0007669"/>
    <property type="project" value="TreeGrafter"/>
</dbReference>
<evidence type="ECO:0000256" key="4">
    <source>
        <dbReference type="ARBA" id="ARBA00022741"/>
    </source>
</evidence>
<evidence type="ECO:0000259" key="12">
    <source>
        <dbReference type="Pfam" id="PF02463"/>
    </source>
</evidence>
<dbReference type="InterPro" id="IPR003395">
    <property type="entry name" value="RecF/RecN/SMC_N"/>
</dbReference>
<evidence type="ECO:0000256" key="5">
    <source>
        <dbReference type="ARBA" id="ARBA00022763"/>
    </source>
</evidence>
<dbReference type="Pfam" id="PF02463">
    <property type="entry name" value="SMC_N"/>
    <property type="match status" value="1"/>
</dbReference>
<dbReference type="GO" id="GO:0005524">
    <property type="term" value="F:ATP binding"/>
    <property type="evidence" value="ECO:0007669"/>
    <property type="project" value="UniProtKB-KW"/>
</dbReference>
<dbReference type="Gene3D" id="3.40.50.300">
    <property type="entry name" value="P-loop containing nucleotide triphosphate hydrolases"/>
    <property type="match status" value="2"/>
</dbReference>
<dbReference type="PIRSF" id="PIRSF003128">
    <property type="entry name" value="RecN"/>
    <property type="match status" value="1"/>
</dbReference>
<comment type="function">
    <text evidence="1 9">May be involved in recombinational repair of damaged DNA.</text>
</comment>
<feature type="coiled-coil region" evidence="10">
    <location>
        <begin position="261"/>
        <end position="288"/>
    </location>
</feature>
<dbReference type="NCBIfam" id="TIGR00634">
    <property type="entry name" value="recN"/>
    <property type="match status" value="1"/>
</dbReference>
<dbReference type="GO" id="GO:0006310">
    <property type="term" value="P:DNA recombination"/>
    <property type="evidence" value="ECO:0007669"/>
    <property type="project" value="InterPro"/>
</dbReference>